<feature type="domain" description="YagK/YfjJ C-terminal" evidence="1">
    <location>
        <begin position="43"/>
        <end position="213"/>
    </location>
</feature>
<dbReference type="InterPro" id="IPR057271">
    <property type="entry name" value="YagK_YfjJ_C"/>
</dbReference>
<organism evidence="2 3">
    <name type="scientific">Vibrio parahaemolyticus</name>
    <dbReference type="NCBI Taxonomy" id="670"/>
    <lineage>
        <taxon>Bacteria</taxon>
        <taxon>Pseudomonadati</taxon>
        <taxon>Pseudomonadota</taxon>
        <taxon>Gammaproteobacteria</taxon>
        <taxon>Vibrionales</taxon>
        <taxon>Vibrionaceae</taxon>
        <taxon>Vibrio</taxon>
    </lineage>
</organism>
<sequence>MNNNIDNACKLHINGMPLSFNTNRGVLEPKYLRRTKQTFDYALSQYPRTRLMRFDLHYPDGYPINGVTGKQITKFQESFKAIMCAYLKRKKHNRHSQPRFIWCREIVTSVYPHYHVAVLLNGDVFQGIGPYDDLTGEYVSGMVAKAWASAIGITVGQASSTIFFPNNGTYEINKRLDTDTFYNQYNQAFYRVSYLAKLESKPFGDKGKNFHSSCK</sequence>
<dbReference type="RefSeq" id="WP_228084446.1">
    <property type="nucleotide sequence ID" value="NZ_CP064041.1"/>
</dbReference>
<comment type="caution">
    <text evidence="2">The sequence shown here is derived from an EMBL/GenBank/DDBJ whole genome shotgun (WGS) entry which is preliminary data.</text>
</comment>
<evidence type="ECO:0000313" key="2">
    <source>
        <dbReference type="EMBL" id="MCC3807493.1"/>
    </source>
</evidence>
<proteinExistence type="predicted"/>
<dbReference type="Pfam" id="PF11726">
    <property type="entry name" value="YagK_YfjJ_C"/>
    <property type="match status" value="1"/>
</dbReference>
<accession>A0A9Q3YKX1</accession>
<gene>
    <name evidence="2" type="ORF">IB292_20965</name>
</gene>
<dbReference type="AlphaFoldDB" id="A0A9Q3YKX1"/>
<dbReference type="EMBL" id="JACVHL010000026">
    <property type="protein sequence ID" value="MCC3807493.1"/>
    <property type="molecule type" value="Genomic_DNA"/>
</dbReference>
<name>A0A9Q3YKX1_VIBPH</name>
<evidence type="ECO:0000313" key="3">
    <source>
        <dbReference type="Proteomes" id="UP000726777"/>
    </source>
</evidence>
<evidence type="ECO:0000259" key="1">
    <source>
        <dbReference type="Pfam" id="PF11726"/>
    </source>
</evidence>
<protein>
    <submittedName>
        <fullName evidence="2">Inovirus Gp2 family protein</fullName>
    </submittedName>
</protein>
<reference evidence="2" key="1">
    <citation type="submission" date="2020-09" db="EMBL/GenBank/DDBJ databases">
        <title>Genome sequence of Vibrio parahaemolyticus isolates.</title>
        <authorList>
            <person name="Hammerl J.A."/>
            <person name="Strauch E."/>
        </authorList>
    </citation>
    <scope>NUCLEOTIDE SEQUENCE</scope>
    <source>
        <strain evidence="2">17-VB00146</strain>
    </source>
</reference>
<dbReference type="Proteomes" id="UP000726777">
    <property type="component" value="Unassembled WGS sequence"/>
</dbReference>